<dbReference type="Proteomes" id="UP000006322">
    <property type="component" value="Unassembled WGS sequence"/>
</dbReference>
<gene>
    <name evidence="1" type="ORF">GPLA_0803</name>
</gene>
<proteinExistence type="predicted"/>
<evidence type="ECO:0000313" key="2">
    <source>
        <dbReference type="Proteomes" id="UP000006322"/>
    </source>
</evidence>
<dbReference type="OrthoDB" id="5107704at2"/>
<comment type="caution">
    <text evidence="1">The sequence shown here is derived from an EMBL/GenBank/DDBJ whole genome shotgun (WGS) entry which is preliminary data.</text>
</comment>
<reference evidence="2" key="1">
    <citation type="journal article" date="2014" name="Environ. Microbiol.">
        <title>Comparative genomics of the marine bacterial genus Glaciecola reveals the high degree of genomic diversity and genomic characteristic for cold adaptation.</title>
        <authorList>
            <person name="Qin Q.L."/>
            <person name="Xie B.B."/>
            <person name="Yu Y."/>
            <person name="Shu Y.L."/>
            <person name="Rong J.C."/>
            <person name="Zhang Y.J."/>
            <person name="Zhao D.L."/>
            <person name="Chen X.L."/>
            <person name="Zhang X.Y."/>
            <person name="Chen B."/>
            <person name="Zhou B.C."/>
            <person name="Zhang Y.Z."/>
        </authorList>
    </citation>
    <scope>NUCLEOTIDE SEQUENCE [LARGE SCALE GENOMIC DNA]</scope>
    <source>
        <strain evidence="2">LMG 21857</strain>
    </source>
</reference>
<dbReference type="SUPFAM" id="SSF52540">
    <property type="entry name" value="P-loop containing nucleoside triphosphate hydrolases"/>
    <property type="match status" value="1"/>
</dbReference>
<accession>K6YG54</accession>
<keyword evidence="2" id="KW-1185">Reference proteome</keyword>
<dbReference type="EMBL" id="BAER01000023">
    <property type="protein sequence ID" value="GAC31719.1"/>
    <property type="molecule type" value="Genomic_DNA"/>
</dbReference>
<sequence length="341" mass="38948">MDKRVALAVAGSGKTQHIIDKLDLDSRALIVTYTVNNAANLRKRILKKFGFVPEGIRVYTYFSFLISFCLRPIAGNEIKIKGVCYDIPPKYATRNSPQHYLTKNDRIYHSRISKLIIDCDGISDVSNRIEKYFDLFCVDEVQDFAANDFNLLCELAKTRIEILLVGDFFQHTFDTSRDGNTRKNLHSDYKSYLGCIEKAGYKLDLTTLSHSFRCSPTICKFVTDEIGIPIQSHRDDEVTIEILEGARIKEVFFDDAVIKLFFKESNKYVGWTDNWGNTKGLDDFKDVCVVLNATTLKAFENKALKGLAPSTANKLYVACTRAKRNLYFVSQKELVKYQNKI</sequence>
<dbReference type="RefSeq" id="WP_007103523.1">
    <property type="nucleotide sequence ID" value="NZ_BAER01000023.1"/>
</dbReference>
<name>K6YG54_9ALTE</name>
<organism evidence="1 2">
    <name type="scientific">Paraglaciecola polaris LMG 21857</name>
    <dbReference type="NCBI Taxonomy" id="1129793"/>
    <lineage>
        <taxon>Bacteria</taxon>
        <taxon>Pseudomonadati</taxon>
        <taxon>Pseudomonadota</taxon>
        <taxon>Gammaproteobacteria</taxon>
        <taxon>Alteromonadales</taxon>
        <taxon>Alteromonadaceae</taxon>
        <taxon>Paraglaciecola</taxon>
    </lineage>
</organism>
<dbReference type="STRING" id="1129793.GPLA_0803"/>
<evidence type="ECO:0000313" key="1">
    <source>
        <dbReference type="EMBL" id="GAC31719.1"/>
    </source>
</evidence>
<protein>
    <submittedName>
        <fullName evidence="1">Uncharacterized protein</fullName>
    </submittedName>
</protein>
<dbReference type="Gene3D" id="3.40.50.300">
    <property type="entry name" value="P-loop containing nucleotide triphosphate hydrolases"/>
    <property type="match status" value="1"/>
</dbReference>
<dbReference type="AlphaFoldDB" id="K6YG54"/>
<dbReference type="InterPro" id="IPR027417">
    <property type="entry name" value="P-loop_NTPase"/>
</dbReference>